<dbReference type="AlphaFoldDB" id="A0A1I3LQC7"/>
<dbReference type="Proteomes" id="UP000182737">
    <property type="component" value="Unassembled WGS sequence"/>
</dbReference>
<evidence type="ECO:0000313" key="2">
    <source>
        <dbReference type="Proteomes" id="UP000182737"/>
    </source>
</evidence>
<sequence length="97" mass="10944">MHTYAGKWVADPWDINQADNVNNEILQELKRSNALQEARLYEDIRYHNTSPLPSSDFQIRQAPVYQPIEIDGIGKEIGGCIDSLLDLGDMMLGLGQK</sequence>
<dbReference type="RefSeq" id="WP_074932371.1">
    <property type="nucleotide sequence ID" value="NZ_FORI01000007.1"/>
</dbReference>
<protein>
    <submittedName>
        <fullName evidence="1">Uncharacterized protein</fullName>
    </submittedName>
</protein>
<accession>A0A1I3LQC7</accession>
<gene>
    <name evidence="1" type="ORF">SAMN04487775_107133</name>
</gene>
<reference evidence="2" key="1">
    <citation type="submission" date="2016-10" db="EMBL/GenBank/DDBJ databases">
        <authorList>
            <person name="Varghese N."/>
            <person name="Submissions S."/>
        </authorList>
    </citation>
    <scope>NUCLEOTIDE SEQUENCE [LARGE SCALE GENOMIC DNA]</scope>
    <source>
        <strain evidence="2">XBD1002</strain>
    </source>
</reference>
<evidence type="ECO:0000313" key="1">
    <source>
        <dbReference type="EMBL" id="SFI86948.1"/>
    </source>
</evidence>
<keyword evidence="2" id="KW-1185">Reference proteome</keyword>
<name>A0A1I3LQC7_9SPIR</name>
<dbReference type="EMBL" id="FORI01000007">
    <property type="protein sequence ID" value="SFI86948.1"/>
    <property type="molecule type" value="Genomic_DNA"/>
</dbReference>
<organism evidence="1 2">
    <name type="scientific">Treponema bryantii</name>
    <dbReference type="NCBI Taxonomy" id="163"/>
    <lineage>
        <taxon>Bacteria</taxon>
        <taxon>Pseudomonadati</taxon>
        <taxon>Spirochaetota</taxon>
        <taxon>Spirochaetia</taxon>
        <taxon>Spirochaetales</taxon>
        <taxon>Treponemataceae</taxon>
        <taxon>Treponema</taxon>
    </lineage>
</organism>
<proteinExistence type="predicted"/>